<proteinExistence type="predicted"/>
<evidence type="ECO:0000256" key="1">
    <source>
        <dbReference type="SAM" id="Phobius"/>
    </source>
</evidence>
<dbReference type="AlphaFoldDB" id="V6LVE3"/>
<evidence type="ECO:0000313" key="3">
    <source>
        <dbReference type="EMBL" id="KAH0573647.1"/>
    </source>
</evidence>
<dbReference type="VEuPathDB" id="GiardiaDB:SS50377_23582"/>
<dbReference type="Proteomes" id="UP000018208">
    <property type="component" value="Unassembled WGS sequence"/>
</dbReference>
<reference evidence="2 3" key="1">
    <citation type="journal article" date="2014" name="PLoS Genet.">
        <title>The Genome of Spironucleus salmonicida Highlights a Fish Pathogen Adapted to Fluctuating Environments.</title>
        <authorList>
            <person name="Xu F."/>
            <person name="Jerlstrom-Hultqvist J."/>
            <person name="Einarsson E."/>
            <person name="Astvaldsson A."/>
            <person name="Svard S.G."/>
            <person name="Andersson J.O."/>
        </authorList>
    </citation>
    <scope>NUCLEOTIDE SEQUENCE</scope>
    <source>
        <strain evidence="3">ATCC 50377</strain>
    </source>
</reference>
<dbReference type="EMBL" id="AUWU02000004">
    <property type="protein sequence ID" value="KAH0573647.1"/>
    <property type="molecule type" value="Genomic_DNA"/>
</dbReference>
<protein>
    <submittedName>
        <fullName evidence="2">Uncharacterized protein</fullName>
    </submittedName>
</protein>
<keyword evidence="1" id="KW-1133">Transmembrane helix</keyword>
<keyword evidence="1" id="KW-0812">Transmembrane</keyword>
<evidence type="ECO:0000313" key="4">
    <source>
        <dbReference type="Proteomes" id="UP000018208"/>
    </source>
</evidence>
<name>V6LVE3_9EUKA</name>
<reference evidence="3" key="2">
    <citation type="submission" date="2020-12" db="EMBL/GenBank/DDBJ databases">
        <title>New Spironucleus salmonicida genome in near-complete chromosomes.</title>
        <authorList>
            <person name="Xu F."/>
            <person name="Kurt Z."/>
            <person name="Jimenez-Gonzalez A."/>
            <person name="Astvaldsson A."/>
            <person name="Andersson J.O."/>
            <person name="Svard S.G."/>
        </authorList>
    </citation>
    <scope>NUCLEOTIDE SEQUENCE</scope>
    <source>
        <strain evidence="3">ATCC 50377</strain>
    </source>
</reference>
<gene>
    <name evidence="2" type="ORF">SS50377_11176</name>
    <name evidence="3" type="ORF">SS50377_23582</name>
</gene>
<keyword evidence="1" id="KW-0472">Membrane</keyword>
<dbReference type="EMBL" id="KI545981">
    <property type="protein sequence ID" value="EST48565.1"/>
    <property type="molecule type" value="Genomic_DNA"/>
</dbReference>
<accession>V6LVE3</accession>
<feature type="transmembrane region" description="Helical" evidence="1">
    <location>
        <begin position="7"/>
        <end position="30"/>
    </location>
</feature>
<organism evidence="2">
    <name type="scientific">Spironucleus salmonicida</name>
    <dbReference type="NCBI Taxonomy" id="348837"/>
    <lineage>
        <taxon>Eukaryota</taxon>
        <taxon>Metamonada</taxon>
        <taxon>Diplomonadida</taxon>
        <taxon>Hexamitidae</taxon>
        <taxon>Hexamitinae</taxon>
        <taxon>Spironucleus</taxon>
    </lineage>
</organism>
<keyword evidence="4" id="KW-1185">Reference proteome</keyword>
<evidence type="ECO:0000313" key="2">
    <source>
        <dbReference type="EMBL" id="EST48565.1"/>
    </source>
</evidence>
<sequence length="488" mass="52015">MDKQQKILTGLLVSLGLGLIISLTWTFIIYSRLMAETVIFNNLIVKNGFEANFAPSLKLRAPQGLTGSSLQANIGSGELLNSTNAILPTPPIINKFTYTTATADVLNIQNISTQSTIVSQTTTFEVFNQQGIIPQLTSSNLKTSKTISQQAASASATFTQSSIVNNLNSQQTTISSGQFQSFTSNSLVSTQLTAVQQTKVTQTYTNTGNTFISGLTITNSVMNALTGSDIRFPSEISANSPLNINFTQLVFSTVQMAQSLDLLNNTNVAAVEIAGTATVNSSVFSGLTINKLTLNELKTDILTVTGASIINNLTCQSFNSIAVTIGNTGRIDNTVCILPRIIQQGVNNAVLSLTNGEIRSTQQLEIKAQQMTVNGAFKAQSLNIKKLLSSTSITANQQCLIGNVTTTGDLTTTSLTAQRVLISGELNVDTSLFATSFGNSANQNYIVEQSINIIASTFTGISIQGQSVNSQSTVYVLASLQQSQCRFQ</sequence>